<name>A0A6P4YLZ5_BRABE</name>
<dbReference type="SUPFAM" id="SSF52266">
    <property type="entry name" value="SGNH hydrolase"/>
    <property type="match status" value="1"/>
</dbReference>
<dbReference type="Gene3D" id="3.40.50.1110">
    <property type="entry name" value="SGNH hydrolase"/>
    <property type="match status" value="1"/>
</dbReference>
<dbReference type="InterPro" id="IPR057106">
    <property type="entry name" value="NXPE4_C"/>
</dbReference>
<proteinExistence type="predicted"/>
<evidence type="ECO:0000259" key="1">
    <source>
        <dbReference type="Pfam" id="PF24536"/>
    </source>
</evidence>
<dbReference type="InterPro" id="IPR036514">
    <property type="entry name" value="SGNH_hydro_sf"/>
</dbReference>
<sequence>MRGCLALAVPTELGVEDLLSSIEGIQVRGRRILNKIEETTLPLCAPGLPETPSEGYWFNGTWYSLKCQSRKFPSVRSVFGCLQNKSVLFFGDSTIRQWWKFLKDLPKLHHTGSVVYHAAAVHGKYNTTLEFTFQHFPRNAINDKIKLQFKILRYLAEEIDGIKGGPNVVLVLGLWGHYTAEPIETFRSRLYGIRYAIERLHSRYPDTKVIWRTSNTRDHSRWFHFLENSDWYAYQLLREAKKILKGLNIAIIDVWEMTSCMWHDPIMHVPEDVVRNQVDLLLSYICPL</sequence>
<gene>
    <name evidence="3" type="primary">LOC109470792</name>
</gene>
<dbReference type="Pfam" id="PF24536">
    <property type="entry name" value="NXPE4_C"/>
    <property type="match status" value="1"/>
</dbReference>
<protein>
    <submittedName>
        <fullName evidence="3">NXPE family member 3-like</fullName>
    </submittedName>
</protein>
<dbReference type="KEGG" id="bbel:109470792"/>
<dbReference type="PANTHER" id="PTHR16165:SF5">
    <property type="entry name" value="NXPE FAMILY MEMBER 3"/>
    <property type="match status" value="1"/>
</dbReference>
<dbReference type="AlphaFoldDB" id="A0A6P4YLZ5"/>
<dbReference type="Proteomes" id="UP000515135">
    <property type="component" value="Unplaced"/>
</dbReference>
<reference evidence="3" key="1">
    <citation type="submission" date="2025-08" db="UniProtKB">
        <authorList>
            <consortium name="RefSeq"/>
        </authorList>
    </citation>
    <scope>IDENTIFICATION</scope>
    <source>
        <tissue evidence="3">Gonad</tissue>
    </source>
</reference>
<evidence type="ECO:0000313" key="3">
    <source>
        <dbReference type="RefSeq" id="XP_019625428.1"/>
    </source>
</evidence>
<dbReference type="RefSeq" id="XP_019625428.1">
    <property type="nucleotide sequence ID" value="XM_019769869.1"/>
</dbReference>
<feature type="domain" description="NXPE C-terminal" evidence="1">
    <location>
        <begin position="62"/>
        <end position="286"/>
    </location>
</feature>
<organism evidence="2 3">
    <name type="scientific">Branchiostoma belcheri</name>
    <name type="common">Amphioxus</name>
    <dbReference type="NCBI Taxonomy" id="7741"/>
    <lineage>
        <taxon>Eukaryota</taxon>
        <taxon>Metazoa</taxon>
        <taxon>Chordata</taxon>
        <taxon>Cephalochordata</taxon>
        <taxon>Leptocardii</taxon>
        <taxon>Amphioxiformes</taxon>
        <taxon>Branchiostomatidae</taxon>
        <taxon>Branchiostoma</taxon>
    </lineage>
</organism>
<accession>A0A6P4YLZ5</accession>
<dbReference type="PANTHER" id="PTHR16165">
    <property type="entry name" value="NXPE FAMILY MEMBER"/>
    <property type="match status" value="1"/>
</dbReference>
<dbReference type="OrthoDB" id="5950832at2759"/>
<evidence type="ECO:0000313" key="2">
    <source>
        <dbReference type="Proteomes" id="UP000515135"/>
    </source>
</evidence>
<dbReference type="GeneID" id="109470792"/>
<keyword evidence="2" id="KW-1185">Reference proteome</keyword>